<dbReference type="Gene3D" id="2.40.420.20">
    <property type="match status" value="1"/>
</dbReference>
<dbReference type="EMBL" id="JASJOT010000028">
    <property type="protein sequence ID" value="MDJ1497097.1"/>
    <property type="molecule type" value="Genomic_DNA"/>
</dbReference>
<dbReference type="Pfam" id="PF25954">
    <property type="entry name" value="Beta-barrel_RND_2"/>
    <property type="match status" value="1"/>
</dbReference>
<keyword evidence="6" id="KW-1185">Reference proteome</keyword>
<reference evidence="5 6" key="1">
    <citation type="submission" date="2023-05" db="EMBL/GenBank/DDBJ databases">
        <authorList>
            <person name="Zhang X."/>
        </authorList>
    </citation>
    <scope>NUCLEOTIDE SEQUENCE [LARGE SCALE GENOMIC DNA]</scope>
    <source>
        <strain evidence="5 6">DM2B3-1</strain>
    </source>
</reference>
<name>A0ABT7CTN6_9BACT</name>
<organism evidence="5 6">
    <name type="scientific">Xanthocytophaga flava</name>
    <dbReference type="NCBI Taxonomy" id="3048013"/>
    <lineage>
        <taxon>Bacteria</taxon>
        <taxon>Pseudomonadati</taxon>
        <taxon>Bacteroidota</taxon>
        <taxon>Cytophagia</taxon>
        <taxon>Cytophagales</taxon>
        <taxon>Rhodocytophagaceae</taxon>
        <taxon>Xanthocytophaga</taxon>
    </lineage>
</organism>
<dbReference type="RefSeq" id="WP_314002408.1">
    <property type="nucleotide sequence ID" value="NZ_JASJOT010000028.1"/>
</dbReference>
<dbReference type="Proteomes" id="UP001228581">
    <property type="component" value="Unassembled WGS sequence"/>
</dbReference>
<comment type="similarity">
    <text evidence="1">Belongs to the membrane fusion protein (MFP) (TC 8.A.1) family.</text>
</comment>
<sequence>MTSFSGYIMKLQHLILIVASCLWITACSKKNEKAPVQQVSRPQVKDGGQTIVFSDEKESDFFKGKVIESSSQRADLKAPARVVATVVRSDKDAGQNLVLFDNSDLTANYTQLLQHSINIQRIRNVNIRQKRIELERAKDLQANGAASGKEVLEAQTALAMEETNLANEKAAEIEHEAMLRLAGFQPDMLLNAKNGTVWMICEMPENQSNKVKEGDLCVVVFTSLPNQPYKGKVESIGNVVDNVTRMVKMRISIVNPDAQLRAGMFATVQFDVSEGNYISVPKEALVTVQGKDYVFVQKDKHTFERRPVMTGQQLGSSIIIYNGLAANDKVVTEGAMQLKGLSFGY</sequence>
<dbReference type="InterPro" id="IPR006143">
    <property type="entry name" value="RND_pump_MFP"/>
</dbReference>
<gene>
    <name evidence="5" type="ORF">QNI19_29435</name>
</gene>
<proteinExistence type="inferred from homology"/>
<dbReference type="SUPFAM" id="SSF111369">
    <property type="entry name" value="HlyD-like secretion proteins"/>
    <property type="match status" value="1"/>
</dbReference>
<evidence type="ECO:0000256" key="1">
    <source>
        <dbReference type="ARBA" id="ARBA00009477"/>
    </source>
</evidence>
<evidence type="ECO:0000259" key="3">
    <source>
        <dbReference type="Pfam" id="PF25954"/>
    </source>
</evidence>
<comment type="caution">
    <text evidence="5">The sequence shown here is derived from an EMBL/GenBank/DDBJ whole genome shotgun (WGS) entry which is preliminary data.</text>
</comment>
<dbReference type="NCBIfam" id="TIGR01730">
    <property type="entry name" value="RND_mfp"/>
    <property type="match status" value="1"/>
</dbReference>
<feature type="domain" description="CzcB-like C-terminal circularly permuted SH3-like" evidence="4">
    <location>
        <begin position="278"/>
        <end position="339"/>
    </location>
</feature>
<dbReference type="InterPro" id="IPR058649">
    <property type="entry name" value="CzcB_C"/>
</dbReference>
<dbReference type="Pfam" id="PF25975">
    <property type="entry name" value="CzcB_C"/>
    <property type="match status" value="1"/>
</dbReference>
<evidence type="ECO:0000313" key="6">
    <source>
        <dbReference type="Proteomes" id="UP001228581"/>
    </source>
</evidence>
<dbReference type="Gene3D" id="2.40.30.170">
    <property type="match status" value="1"/>
</dbReference>
<accession>A0ABT7CTN6</accession>
<keyword evidence="2" id="KW-0813">Transport</keyword>
<evidence type="ECO:0000256" key="2">
    <source>
        <dbReference type="ARBA" id="ARBA00022448"/>
    </source>
</evidence>
<dbReference type="InterPro" id="IPR058792">
    <property type="entry name" value="Beta-barrel_RND_2"/>
</dbReference>
<dbReference type="PANTHER" id="PTHR30097">
    <property type="entry name" value="CATION EFFLUX SYSTEM PROTEIN CUSB"/>
    <property type="match status" value="1"/>
</dbReference>
<protein>
    <submittedName>
        <fullName evidence="5">Efflux RND transporter periplasmic adaptor subunit</fullName>
    </submittedName>
</protein>
<evidence type="ECO:0000259" key="4">
    <source>
        <dbReference type="Pfam" id="PF25975"/>
    </source>
</evidence>
<dbReference type="InterPro" id="IPR051909">
    <property type="entry name" value="MFP_Cation_Efflux"/>
</dbReference>
<feature type="domain" description="CusB-like beta-barrel" evidence="3">
    <location>
        <begin position="196"/>
        <end position="271"/>
    </location>
</feature>
<evidence type="ECO:0000313" key="5">
    <source>
        <dbReference type="EMBL" id="MDJ1497097.1"/>
    </source>
</evidence>